<feature type="repeat" description="ANK" evidence="3">
    <location>
        <begin position="122"/>
        <end position="154"/>
    </location>
</feature>
<dbReference type="InterPro" id="IPR002110">
    <property type="entry name" value="Ankyrin_rpt"/>
</dbReference>
<dbReference type="AlphaFoldDB" id="T0RMN1"/>
<dbReference type="SUPFAM" id="SSF48403">
    <property type="entry name" value="Ankyrin repeat"/>
    <property type="match status" value="2"/>
</dbReference>
<feature type="repeat" description="ANK" evidence="3">
    <location>
        <begin position="634"/>
        <end position="666"/>
    </location>
</feature>
<evidence type="ECO:0000256" key="4">
    <source>
        <dbReference type="SAM" id="Phobius"/>
    </source>
</evidence>
<evidence type="ECO:0000313" key="6">
    <source>
        <dbReference type="Proteomes" id="UP000030762"/>
    </source>
</evidence>
<organism evidence="5 6">
    <name type="scientific">Saprolegnia diclina (strain VS20)</name>
    <dbReference type="NCBI Taxonomy" id="1156394"/>
    <lineage>
        <taxon>Eukaryota</taxon>
        <taxon>Sar</taxon>
        <taxon>Stramenopiles</taxon>
        <taxon>Oomycota</taxon>
        <taxon>Saprolegniomycetes</taxon>
        <taxon>Saprolegniales</taxon>
        <taxon>Saprolegniaceae</taxon>
        <taxon>Saprolegnia</taxon>
    </lineage>
</organism>
<feature type="repeat" description="ANK" evidence="3">
    <location>
        <begin position="485"/>
        <end position="517"/>
    </location>
</feature>
<accession>T0RMN1</accession>
<dbReference type="eggNOG" id="KOG4177">
    <property type="taxonomic scope" value="Eukaryota"/>
</dbReference>
<keyword evidence="1" id="KW-0677">Repeat</keyword>
<feature type="transmembrane region" description="Helical" evidence="4">
    <location>
        <begin position="818"/>
        <end position="837"/>
    </location>
</feature>
<dbReference type="SMART" id="SM00248">
    <property type="entry name" value="ANK"/>
    <property type="match status" value="10"/>
</dbReference>
<dbReference type="PROSITE" id="PS50297">
    <property type="entry name" value="ANK_REP_REGION"/>
    <property type="match status" value="3"/>
</dbReference>
<dbReference type="InParanoid" id="T0RMN1"/>
<keyword evidence="6" id="KW-1185">Reference proteome</keyword>
<dbReference type="STRING" id="1156394.T0RMN1"/>
<dbReference type="Pfam" id="PF12796">
    <property type="entry name" value="Ank_2"/>
    <property type="match status" value="3"/>
</dbReference>
<feature type="transmembrane region" description="Helical" evidence="4">
    <location>
        <begin position="858"/>
        <end position="875"/>
    </location>
</feature>
<dbReference type="Gene3D" id="1.25.40.20">
    <property type="entry name" value="Ankyrin repeat-containing domain"/>
    <property type="match status" value="3"/>
</dbReference>
<evidence type="ECO:0000256" key="3">
    <source>
        <dbReference type="PROSITE-ProRule" id="PRU00023"/>
    </source>
</evidence>
<feature type="repeat" description="ANK" evidence="3">
    <location>
        <begin position="601"/>
        <end position="633"/>
    </location>
</feature>
<keyword evidence="2 3" id="KW-0040">ANK repeat</keyword>
<keyword evidence="4" id="KW-0812">Transmembrane</keyword>
<proteinExistence type="predicted"/>
<protein>
    <submittedName>
        <fullName evidence="5">Uncharacterized protein</fullName>
    </submittedName>
</protein>
<gene>
    <name evidence="5" type="ORF">SDRG_11145</name>
</gene>
<dbReference type="VEuPathDB" id="FungiDB:SDRG_11145"/>
<name>T0RMN1_SAPDV</name>
<feature type="transmembrane region" description="Helical" evidence="4">
    <location>
        <begin position="729"/>
        <end position="750"/>
    </location>
</feature>
<dbReference type="InterPro" id="IPR036770">
    <property type="entry name" value="Ankyrin_rpt-contain_sf"/>
</dbReference>
<reference evidence="5 6" key="1">
    <citation type="submission" date="2012-04" db="EMBL/GenBank/DDBJ databases">
        <title>The Genome Sequence of Saprolegnia declina VS20.</title>
        <authorList>
            <consortium name="The Broad Institute Genome Sequencing Platform"/>
            <person name="Russ C."/>
            <person name="Nusbaum C."/>
            <person name="Tyler B."/>
            <person name="van West P."/>
            <person name="Dieguez-Uribeondo J."/>
            <person name="de Bruijn I."/>
            <person name="Tripathy S."/>
            <person name="Jiang R."/>
            <person name="Young S.K."/>
            <person name="Zeng Q."/>
            <person name="Gargeya S."/>
            <person name="Fitzgerald M."/>
            <person name="Haas B."/>
            <person name="Abouelleil A."/>
            <person name="Alvarado L."/>
            <person name="Arachchi H.M."/>
            <person name="Berlin A."/>
            <person name="Chapman S.B."/>
            <person name="Goldberg J."/>
            <person name="Griggs A."/>
            <person name="Gujja S."/>
            <person name="Hansen M."/>
            <person name="Howarth C."/>
            <person name="Imamovic A."/>
            <person name="Larimer J."/>
            <person name="McCowen C."/>
            <person name="Montmayeur A."/>
            <person name="Murphy C."/>
            <person name="Neiman D."/>
            <person name="Pearson M."/>
            <person name="Priest M."/>
            <person name="Roberts A."/>
            <person name="Saif S."/>
            <person name="Shea T."/>
            <person name="Sisk P."/>
            <person name="Sykes S."/>
            <person name="Wortman J."/>
            <person name="Nusbaum C."/>
            <person name="Birren B."/>
        </authorList>
    </citation>
    <scope>NUCLEOTIDE SEQUENCE [LARGE SCALE GENOMIC DNA]</scope>
    <source>
        <strain evidence="5 6">VS20</strain>
    </source>
</reference>
<dbReference type="Proteomes" id="UP000030762">
    <property type="component" value="Unassembled WGS sequence"/>
</dbReference>
<feature type="transmembrane region" description="Helical" evidence="4">
    <location>
        <begin position="790"/>
        <end position="812"/>
    </location>
</feature>
<dbReference type="OrthoDB" id="194358at2759"/>
<evidence type="ECO:0000313" key="5">
    <source>
        <dbReference type="EMBL" id="EQC31222.1"/>
    </source>
</evidence>
<dbReference type="PANTHER" id="PTHR24171">
    <property type="entry name" value="ANKYRIN REPEAT DOMAIN-CONTAINING PROTEIN 39-RELATED"/>
    <property type="match status" value="1"/>
</dbReference>
<keyword evidence="4" id="KW-1133">Transmembrane helix</keyword>
<sequence>MQRGDTTGSASDDDMSLDGLTLIELMTKGKENEVLWRLRTPGTITDDDLTTLDEDGDSVLSMAALSGSLPVVQALVELTPYQRIPNFAWVTMQRAVAYNHLPVVTYLWAVLADPLELVSPTNGNTLLHHAADHSAMGVLRWLVPRFSSVDVTNNDGETPFLVAVSNADYTCAAVLAAVGADIFARAADGNTALHYVIRQAPDEDDDQDDFAETLDGILAEGYSLDAVNEAGERPADLTENPRIRALLEAEATFRQAFPVHALVRTNKVARFDAWLAEMQAKHEDDAATEIAAALTAADESGRTPLMHAALMFDDLHDADQVLYRILPHIPADAVSARDNEGHTALDMLVRHNFFCAENALGTVPSRLMRALHAVSCKGKLALDFAHLPASYLPWASYLTGSAPRECTGECKMSSTSNNGLSGLAAARNWTELRRVLQEPLSADVLNKIEGGMSVVHHVCERGNVPVLKLLLTQPHLDLNLRSEETGQSALDYAVDNDHVKIVRLLLAAGADPMVDEDTNAASLTELRANATPSELLVYDRWELALFNIGFFLLNLPNVAAARELEARKQTAMHAAMRGSFSEETLNNICATDIDLDKQDENGETALMVASSLGHAAYVTFLLAKSVNVDLQNKDGKTALMLAANGSHIPVVELLLEASAEVYLTDKNDDTVLEQLEQELWRAGSAVDDEKLPQGQLLSLIKKELQIRENSPEYQEKQALAMVTIDEAPSTAACVFGISAWIFVLCAFFAISELEPSALWADARNEYDNSHDLDPDVVIPDLRAKKEAVTFILYCSSALVTVVSVVLLAIFAHLMHVSVWFPVVNMVVLWLTALYFVYTEWCEMRNDFRAYIASHMNKAQLLVFLTILLVFLDATIDKELDFLRDALQHVQHFTSLTVPTIFADDLKHIATTRSHLKVIVDDARKSKGEFRDKVLTALQSHLKKTLGQLKDKLLRLWAPKFDAKDMSARAECMLLFQMAQRSTMDAQLQKMSEAVLDVVAEAISPTTEDDAADETTQLHGEIEALKAKVDAQSETMAAMAAKLNLAVSLLLQLKDAKEDVEGA</sequence>
<dbReference type="RefSeq" id="XP_008615395.1">
    <property type="nucleotide sequence ID" value="XM_008617173.1"/>
</dbReference>
<dbReference type="EMBL" id="JH767170">
    <property type="protein sequence ID" value="EQC31222.1"/>
    <property type="molecule type" value="Genomic_DNA"/>
</dbReference>
<keyword evidence="4" id="KW-0472">Membrane</keyword>
<evidence type="ECO:0000256" key="2">
    <source>
        <dbReference type="ARBA" id="ARBA00023043"/>
    </source>
</evidence>
<dbReference type="PROSITE" id="PS50088">
    <property type="entry name" value="ANK_REPEAT"/>
    <property type="match status" value="4"/>
</dbReference>
<dbReference type="OMA" id="APRECTG"/>
<dbReference type="GeneID" id="19951872"/>
<evidence type="ECO:0000256" key="1">
    <source>
        <dbReference type="ARBA" id="ARBA00022737"/>
    </source>
</evidence>